<keyword evidence="6" id="KW-0378">Hydrolase</keyword>
<feature type="compositionally biased region" description="Polar residues" evidence="12">
    <location>
        <begin position="1146"/>
        <end position="1162"/>
    </location>
</feature>
<dbReference type="CDD" id="cd12091">
    <property type="entry name" value="FANCM_ID"/>
    <property type="match status" value="1"/>
</dbReference>
<dbReference type="OrthoDB" id="6513042at2759"/>
<feature type="domain" description="Helicase ATP-binding" evidence="14">
    <location>
        <begin position="104"/>
        <end position="273"/>
    </location>
</feature>
<dbReference type="InterPro" id="IPR039686">
    <property type="entry name" value="FANCM/Mph1-like_ID"/>
</dbReference>
<feature type="compositionally biased region" description="Basic and acidic residues" evidence="12">
    <location>
        <begin position="985"/>
        <end position="994"/>
    </location>
</feature>
<dbReference type="SUPFAM" id="SSF57903">
    <property type="entry name" value="FYVE/PHD zinc finger"/>
    <property type="match status" value="1"/>
</dbReference>
<dbReference type="PANTHER" id="PTHR14025:SF20">
    <property type="entry name" value="FANCONI ANEMIA GROUP M PROTEIN"/>
    <property type="match status" value="1"/>
</dbReference>
<dbReference type="GO" id="GO:0005524">
    <property type="term" value="F:ATP binding"/>
    <property type="evidence" value="ECO:0007669"/>
    <property type="project" value="UniProtKB-KW"/>
</dbReference>
<evidence type="ECO:0000256" key="10">
    <source>
        <dbReference type="ARBA" id="ARBA00023242"/>
    </source>
</evidence>
<feature type="compositionally biased region" description="Basic and acidic residues" evidence="12">
    <location>
        <begin position="1286"/>
        <end position="1295"/>
    </location>
</feature>
<keyword evidence="8" id="KW-0862">Zinc</keyword>
<dbReference type="InterPro" id="IPR001965">
    <property type="entry name" value="Znf_PHD"/>
</dbReference>
<feature type="region of interest" description="Disordered" evidence="12">
    <location>
        <begin position="941"/>
        <end position="962"/>
    </location>
</feature>
<dbReference type="InterPro" id="IPR001650">
    <property type="entry name" value="Helicase_C-like"/>
</dbReference>
<evidence type="ECO:0000256" key="4">
    <source>
        <dbReference type="ARBA" id="ARBA00022741"/>
    </source>
</evidence>
<keyword evidence="7" id="KW-0347">Helicase</keyword>
<keyword evidence="3" id="KW-0479">Metal-binding</keyword>
<dbReference type="GO" id="GO:0000400">
    <property type="term" value="F:four-way junction DNA binding"/>
    <property type="evidence" value="ECO:0007669"/>
    <property type="project" value="TreeGrafter"/>
</dbReference>
<dbReference type="PROSITE" id="PS50016">
    <property type="entry name" value="ZF_PHD_2"/>
    <property type="match status" value="1"/>
</dbReference>
<dbReference type="GO" id="GO:0005634">
    <property type="term" value="C:nucleus"/>
    <property type="evidence" value="ECO:0007669"/>
    <property type="project" value="UniProtKB-SubCell"/>
</dbReference>
<keyword evidence="5 11" id="KW-0863">Zinc-finger</keyword>
<evidence type="ECO:0008006" key="18">
    <source>
        <dbReference type="Google" id="ProtNLM"/>
    </source>
</evidence>
<feature type="domain" description="Helicase C-terminal" evidence="15">
    <location>
        <begin position="447"/>
        <end position="606"/>
    </location>
</feature>
<dbReference type="GO" id="GO:0009378">
    <property type="term" value="F:four-way junction helicase activity"/>
    <property type="evidence" value="ECO:0007669"/>
    <property type="project" value="TreeGrafter"/>
</dbReference>
<feature type="region of interest" description="Disordered" evidence="12">
    <location>
        <begin position="1180"/>
        <end position="1218"/>
    </location>
</feature>
<evidence type="ECO:0000256" key="9">
    <source>
        <dbReference type="ARBA" id="ARBA00022840"/>
    </source>
</evidence>
<evidence type="ECO:0000256" key="5">
    <source>
        <dbReference type="ARBA" id="ARBA00022771"/>
    </source>
</evidence>
<dbReference type="InterPro" id="IPR011011">
    <property type="entry name" value="Znf_FYVE_PHD"/>
</dbReference>
<evidence type="ECO:0000256" key="1">
    <source>
        <dbReference type="ARBA" id="ARBA00004123"/>
    </source>
</evidence>
<dbReference type="SMART" id="SM00487">
    <property type="entry name" value="DEXDc"/>
    <property type="match status" value="1"/>
</dbReference>
<protein>
    <recommendedName>
        <fullName evidence="18">Fanconi anemia group M protein</fullName>
    </recommendedName>
</protein>
<dbReference type="SMART" id="SM00249">
    <property type="entry name" value="PHD"/>
    <property type="match status" value="1"/>
</dbReference>
<gene>
    <name evidence="16" type="ORF">F1559_003750</name>
</gene>
<dbReference type="Gene3D" id="2.30.30.1150">
    <property type="match status" value="1"/>
</dbReference>
<evidence type="ECO:0000313" key="16">
    <source>
        <dbReference type="EMBL" id="KAF6001359.1"/>
    </source>
</evidence>
<keyword evidence="17" id="KW-1185">Reference proteome</keyword>
<dbReference type="PANTHER" id="PTHR14025">
    <property type="entry name" value="FANCONI ANEMIA GROUP M FANCM FAMILY MEMBER"/>
    <property type="match status" value="1"/>
</dbReference>
<dbReference type="FunFam" id="3.40.50.300:FF:000861">
    <property type="entry name" value="Fanconi anemia, complementation group M"/>
    <property type="match status" value="1"/>
</dbReference>
<dbReference type="PROSITE" id="PS51194">
    <property type="entry name" value="HELICASE_CTER"/>
    <property type="match status" value="1"/>
</dbReference>
<comment type="caution">
    <text evidence="16">The sequence shown here is derived from an EMBL/GenBank/DDBJ whole genome shotgun (WGS) entry which is preliminary data.</text>
</comment>
<dbReference type="GO" id="GO:0008270">
    <property type="term" value="F:zinc ion binding"/>
    <property type="evidence" value="ECO:0007669"/>
    <property type="project" value="UniProtKB-KW"/>
</dbReference>
<keyword evidence="9" id="KW-0067">ATP-binding</keyword>
<dbReference type="Pfam" id="PF00271">
    <property type="entry name" value="Helicase_C"/>
    <property type="match status" value="1"/>
</dbReference>
<dbReference type="Gene3D" id="3.40.50.300">
    <property type="entry name" value="P-loop containing nucleotide triphosphate hydrolases"/>
    <property type="match status" value="2"/>
</dbReference>
<evidence type="ECO:0000256" key="7">
    <source>
        <dbReference type="ARBA" id="ARBA00022806"/>
    </source>
</evidence>
<dbReference type="PROSITE" id="PS51192">
    <property type="entry name" value="HELICASE_ATP_BIND_1"/>
    <property type="match status" value="1"/>
</dbReference>
<keyword evidence="4" id="KW-0547">Nucleotide-binding</keyword>
<dbReference type="Proteomes" id="UP000530660">
    <property type="component" value="Unassembled WGS sequence"/>
</dbReference>
<dbReference type="InterPro" id="IPR027417">
    <property type="entry name" value="P-loop_NTPase"/>
</dbReference>
<name>A0A7J7IFC2_9RHOD</name>
<feature type="region of interest" description="Disordered" evidence="12">
    <location>
        <begin position="1258"/>
        <end position="1299"/>
    </location>
</feature>
<dbReference type="SUPFAM" id="SSF52540">
    <property type="entry name" value="P-loop containing nucleoside triphosphate hydrolases"/>
    <property type="match status" value="1"/>
</dbReference>
<dbReference type="EMBL" id="VWRR01000015">
    <property type="protein sequence ID" value="KAF6001359.1"/>
    <property type="molecule type" value="Genomic_DNA"/>
</dbReference>
<feature type="compositionally biased region" description="Basic and acidic residues" evidence="12">
    <location>
        <begin position="1007"/>
        <end position="1022"/>
    </location>
</feature>
<evidence type="ECO:0000256" key="8">
    <source>
        <dbReference type="ARBA" id="ARBA00022833"/>
    </source>
</evidence>
<dbReference type="SMART" id="SM00490">
    <property type="entry name" value="HELICc"/>
    <property type="match status" value="1"/>
</dbReference>
<evidence type="ECO:0000256" key="6">
    <source>
        <dbReference type="ARBA" id="ARBA00022801"/>
    </source>
</evidence>
<evidence type="ECO:0000313" key="17">
    <source>
        <dbReference type="Proteomes" id="UP000530660"/>
    </source>
</evidence>
<dbReference type="GO" id="GO:0036297">
    <property type="term" value="P:interstrand cross-link repair"/>
    <property type="evidence" value="ECO:0007669"/>
    <property type="project" value="TreeGrafter"/>
</dbReference>
<evidence type="ECO:0000256" key="2">
    <source>
        <dbReference type="ARBA" id="ARBA00009889"/>
    </source>
</evidence>
<dbReference type="InterPro" id="IPR011545">
    <property type="entry name" value="DEAD/DEAH_box_helicase_dom"/>
</dbReference>
<feature type="region of interest" description="Disordered" evidence="12">
    <location>
        <begin position="1"/>
        <end position="23"/>
    </location>
</feature>
<feature type="compositionally biased region" description="Basic and acidic residues" evidence="12">
    <location>
        <begin position="754"/>
        <end position="763"/>
    </location>
</feature>
<dbReference type="GO" id="GO:0016787">
    <property type="term" value="F:hydrolase activity"/>
    <property type="evidence" value="ECO:0007669"/>
    <property type="project" value="UniProtKB-KW"/>
</dbReference>
<feature type="region of interest" description="Disordered" evidence="12">
    <location>
        <begin position="732"/>
        <end position="763"/>
    </location>
</feature>
<sequence>MGGSQVANHQRSDTGAVAEPGNQILDDWPDELLVTALETSNAAQSRDSGCSAPSVSEGHTGGAALEFPLCALNAQHLKVPLDTETARSWVFPSAMHVRAYQFAIVQRALTRNTLVCLPTGLGKTLIAAVVMLNYMRWYPEGIVVFVAPTRPLVHQQMQACYQSAGIPPALTEELTGHTRLSVRRELWCSRRVFFLTPQVMMNDVLRHACPVERIVCVVFDEAHRAIGRYAYCGVVQEIERATQGRFRILALTATPGSNTSCIQQVLTNLRIAHIEFRHERDPDVLPYTHERQVHVERVPMNAAIAGILNDFQRALAAPLQKLCAHGAFYQRNPDKVQHYQLVIAQRRWIEASRLQATVDGSVSTRFSLFRDFGHALVLCRGAEFLRAHGLETCLHYLEQETAAQAKSNPRSSTELARREELQALHLQVKQLVEHGARHPKIERCRELVVQHFLQHGSDSTRVMIFVQYRDVVAELDAALSRAAPTVRPASFIGQAHGGMTQPEQRRIMRLFRQGTYNCLVSTSIGEEGLDIGHVDLIISFDALGSPIRMLQRMGRTGRARAGQVIVLVSESSEAQRFEDMNRRANSIMGTLRDKYNKFTFFKQSPLMLPADVGPIRCQMISVTVNRLETSSQAVSPAEQNKTKRAQATPRLLRLIDALPGVGSQLEWPRQRPLLALRASNKTLALATFANDPMRCVEAQYRARCSSQRTMLWITIHRLVQRFLMDAREQRVEAPKTRPEDSSNAGTWTGCGHGPDSKSAHPIGEEPVRQKDDIIHPAVHDIGRSPLQPLGAAVNRQASAAASKAASGVHPPVSTTTGEDKWTAFGEVDENADAFVAALDRSSGRLQRDLDTTSSRVAATSSPLNWDKCFPETLLCSGSPQWSASPRPESPERVLSIRSTASMVNIPTPPGAYPPGVSQPSDCFQNDMLQDGGQVRTNCTQTSEERGPLLRHNATPLPPTSCNESSDITTGFLSLEVAAHFRSAVDVDDRSERDVTSMPSTQIVSVNPHDDMAEQRDAHDSRHATQQPRNTEAMPRPTQDADWDQALFLAAAIMEDSYANEPSVVHSNTGATQQLQLQSNAATERQRNHAAIGPESRSAALWMSRPVAASPSVSDSLRCIDKPAATHQTRTIYSGRQRRARLRRLLSSTPNSPVGVDNSQQSPPGVGNNVEIAAVDAAVAGGRLGSPHSPRRGRRTRRVPLIEASSDSATTDPTPGTASRCLTVAHSFRQTQAWPVLSTKRPRPQTCRQRRRNRALAAAFIDDEADESGQSVDAESDADATTAPRHATMDSDEQHTDTPGSLREFLTSQATSQSTAEHRRQRSIYLRSLRSPLSPVFQMASRVGDADHIHDAEDNDDGDDCKRTAQEQEEHVTETWTTGPAVATADTSCYRCGRNQDPHCTLLCDGCEIECHTYCCDPPYASIPSGPWYCPRCDAYRRSMRVLVHGRMMVNTLTTIIREQLESQSPSSVLIPCPSLEADYVISPRIAVFYLAADGPCDQEKWRQCLEHAATLYARVVVCWACNSWTLSSPRGLLPATLSTSIVLLRCTGIRQTAQRIIDLASAEHECGYGLVWVPPSWPDPFQIAIQFLQQVASISLPNAMFLLLKYGTIREALQHWHGCVGDDHCLSAAPK</sequence>
<feature type="domain" description="PHD-type" evidence="13">
    <location>
        <begin position="1385"/>
        <end position="1435"/>
    </location>
</feature>
<dbReference type="CDD" id="cd18033">
    <property type="entry name" value="DEXDc_FANCM"/>
    <property type="match status" value="1"/>
</dbReference>
<feature type="compositionally biased region" description="Basic residues" evidence="12">
    <location>
        <begin position="1188"/>
        <end position="1197"/>
    </location>
</feature>
<dbReference type="InterPro" id="IPR014001">
    <property type="entry name" value="Helicase_ATP-bd"/>
</dbReference>
<proteinExistence type="inferred from homology"/>
<accession>A0A7J7IFC2</accession>
<evidence type="ECO:0000256" key="11">
    <source>
        <dbReference type="PROSITE-ProRule" id="PRU00146"/>
    </source>
</evidence>
<dbReference type="GO" id="GO:0043138">
    <property type="term" value="F:3'-5' DNA helicase activity"/>
    <property type="evidence" value="ECO:0007669"/>
    <property type="project" value="InterPro"/>
</dbReference>
<dbReference type="InterPro" id="IPR019787">
    <property type="entry name" value="Znf_PHD-finger"/>
</dbReference>
<evidence type="ECO:0000256" key="12">
    <source>
        <dbReference type="SAM" id="MobiDB-lite"/>
    </source>
</evidence>
<evidence type="ECO:0000259" key="14">
    <source>
        <dbReference type="PROSITE" id="PS51192"/>
    </source>
</evidence>
<dbReference type="Pfam" id="PF00270">
    <property type="entry name" value="DEAD"/>
    <property type="match status" value="1"/>
</dbReference>
<organism evidence="16 17">
    <name type="scientific">Cyanidiococcus yangmingshanensis</name>
    <dbReference type="NCBI Taxonomy" id="2690220"/>
    <lineage>
        <taxon>Eukaryota</taxon>
        <taxon>Rhodophyta</taxon>
        <taxon>Bangiophyceae</taxon>
        <taxon>Cyanidiales</taxon>
        <taxon>Cyanidiaceae</taxon>
        <taxon>Cyanidiococcus</taxon>
    </lineage>
</organism>
<comment type="subcellular location">
    <subcellularLocation>
        <location evidence="1">Nucleus</location>
    </subcellularLocation>
</comment>
<evidence type="ECO:0000259" key="13">
    <source>
        <dbReference type="PROSITE" id="PS50016"/>
    </source>
</evidence>
<reference evidence="16 17" key="1">
    <citation type="journal article" date="2020" name="J. Phycol.">
        <title>Comparative genome analysis reveals Cyanidiococcus gen. nov., a new extremophilic red algal genus sister to Cyanidioschyzon (Cyanidioschyzonaceae, Rhodophyta).</title>
        <authorList>
            <person name="Liu S.-L."/>
            <person name="Chiang Y.-R."/>
            <person name="Yoon H.S."/>
            <person name="Fu H.-Y."/>
        </authorList>
    </citation>
    <scope>NUCLEOTIDE SEQUENCE [LARGE SCALE GENOMIC DNA]</scope>
    <source>
        <strain evidence="16 17">THAL066</strain>
    </source>
</reference>
<keyword evidence="10" id="KW-0539">Nucleus</keyword>
<comment type="similarity">
    <text evidence="2">Belongs to the DEAD box helicase family. DEAH subfamily. FANCM sub-subfamily.</text>
</comment>
<feature type="region of interest" description="Disordered" evidence="12">
    <location>
        <begin position="1146"/>
        <end position="1166"/>
    </location>
</feature>
<feature type="region of interest" description="Disordered" evidence="12">
    <location>
        <begin position="985"/>
        <end position="1037"/>
    </location>
</feature>
<feature type="compositionally biased region" description="Polar residues" evidence="12">
    <location>
        <begin position="1204"/>
        <end position="1216"/>
    </location>
</feature>
<dbReference type="GO" id="GO:0045003">
    <property type="term" value="P:double-strand break repair via synthesis-dependent strand annealing"/>
    <property type="evidence" value="ECO:0007669"/>
    <property type="project" value="TreeGrafter"/>
</dbReference>
<evidence type="ECO:0000259" key="15">
    <source>
        <dbReference type="PROSITE" id="PS51194"/>
    </source>
</evidence>
<dbReference type="InterPro" id="IPR044749">
    <property type="entry name" value="FANCM_DEXDc"/>
</dbReference>
<evidence type="ECO:0000256" key="3">
    <source>
        <dbReference type="ARBA" id="ARBA00022723"/>
    </source>
</evidence>